<dbReference type="PANTHER" id="PTHR22916:SF67">
    <property type="entry name" value="COLANIC ACID BIOSYNTHESIS GLYCOSYL TRANSFERASE WCAE-RELATED"/>
    <property type="match status" value="1"/>
</dbReference>
<dbReference type="PANTHER" id="PTHR22916">
    <property type="entry name" value="GLYCOSYLTRANSFERASE"/>
    <property type="match status" value="1"/>
</dbReference>
<dbReference type="KEGG" id="run:DR864_23575"/>
<reference evidence="3 4" key="1">
    <citation type="submission" date="2018-07" db="EMBL/GenBank/DDBJ databases">
        <title>Genome sequencing of Runella.</title>
        <authorList>
            <person name="Baek M.-G."/>
            <person name="Yi H."/>
        </authorList>
    </citation>
    <scope>NUCLEOTIDE SEQUENCE [LARGE SCALE GENOMIC DNA]</scope>
    <source>
        <strain evidence="3 4">HYN0085</strain>
    </source>
</reference>
<dbReference type="CDD" id="cd06433">
    <property type="entry name" value="GT_2_WfgS_like"/>
    <property type="match status" value="1"/>
</dbReference>
<proteinExistence type="predicted"/>
<feature type="transmembrane region" description="Helical" evidence="1">
    <location>
        <begin position="250"/>
        <end position="272"/>
    </location>
</feature>
<dbReference type="RefSeq" id="WP_114069265.1">
    <property type="nucleotide sequence ID" value="NZ_CP030850.1"/>
</dbReference>
<keyword evidence="1" id="KW-0472">Membrane</keyword>
<evidence type="ECO:0000313" key="3">
    <source>
        <dbReference type="EMBL" id="AXE20502.1"/>
    </source>
</evidence>
<keyword evidence="4" id="KW-1185">Reference proteome</keyword>
<evidence type="ECO:0000259" key="2">
    <source>
        <dbReference type="Pfam" id="PF00535"/>
    </source>
</evidence>
<dbReference type="Gene3D" id="3.90.550.10">
    <property type="entry name" value="Spore Coat Polysaccharide Biosynthesis Protein SpsA, Chain A"/>
    <property type="match status" value="1"/>
</dbReference>
<gene>
    <name evidence="3" type="ORF">DR864_23575</name>
</gene>
<dbReference type="GO" id="GO:0016758">
    <property type="term" value="F:hexosyltransferase activity"/>
    <property type="evidence" value="ECO:0007669"/>
    <property type="project" value="UniProtKB-ARBA"/>
</dbReference>
<dbReference type="AlphaFoldDB" id="A0A344TPD1"/>
<feature type="domain" description="Glycosyltransferase 2-like" evidence="2">
    <location>
        <begin position="5"/>
        <end position="143"/>
    </location>
</feature>
<dbReference type="Pfam" id="PF00535">
    <property type="entry name" value="Glycos_transf_2"/>
    <property type="match status" value="1"/>
</dbReference>
<organism evidence="3 4">
    <name type="scientific">Runella rosea</name>
    <dbReference type="NCBI Taxonomy" id="2259595"/>
    <lineage>
        <taxon>Bacteria</taxon>
        <taxon>Pseudomonadati</taxon>
        <taxon>Bacteroidota</taxon>
        <taxon>Cytophagia</taxon>
        <taxon>Cytophagales</taxon>
        <taxon>Spirosomataceae</taxon>
        <taxon>Runella</taxon>
    </lineage>
</organism>
<dbReference type="OrthoDB" id="9788101at2"/>
<dbReference type="SUPFAM" id="SSF53448">
    <property type="entry name" value="Nucleotide-diphospho-sugar transferases"/>
    <property type="match status" value="1"/>
</dbReference>
<evidence type="ECO:0000256" key="1">
    <source>
        <dbReference type="SAM" id="Phobius"/>
    </source>
</evidence>
<protein>
    <submittedName>
        <fullName evidence="3">Glycosyltransferase</fullName>
    </submittedName>
</protein>
<keyword evidence="1" id="KW-0812">Transmembrane</keyword>
<dbReference type="EMBL" id="CP030850">
    <property type="protein sequence ID" value="AXE20502.1"/>
    <property type="molecule type" value="Genomic_DNA"/>
</dbReference>
<dbReference type="Proteomes" id="UP000251993">
    <property type="component" value="Chromosome"/>
</dbReference>
<sequence length="283" mass="32515">MTQLSVITINLNNSEGLLKTIESVVSQTFSSFEFIIIDGGSTDSSPRVIEEYSKHLTYWVSEPDQGIYHAMNKGIKVAKGNYCLFLNSGDWLVNHTVLADVFSENPTADIIAGDVYYYDNQRNSIQWHVESPDVLSAKILFQGSLPHQSTFIRRALFESIGYYNETLRIASDWLFFVEALLEKSCNYTHYQGVVSYFNMDGISCNPATNGLPKQEQLMVLKQKYPLFLADYDRLAQLEEQTNQWSGGREYLVFTYFQKIGLIQIGVFCLRLFRFLKRKMAFSR</sequence>
<dbReference type="InterPro" id="IPR029044">
    <property type="entry name" value="Nucleotide-diphossugar_trans"/>
</dbReference>
<keyword evidence="1" id="KW-1133">Transmembrane helix</keyword>
<dbReference type="InterPro" id="IPR001173">
    <property type="entry name" value="Glyco_trans_2-like"/>
</dbReference>
<evidence type="ECO:0000313" key="4">
    <source>
        <dbReference type="Proteomes" id="UP000251993"/>
    </source>
</evidence>
<name>A0A344TPD1_9BACT</name>
<keyword evidence="3" id="KW-0808">Transferase</keyword>
<accession>A0A344TPD1</accession>